<gene>
    <name evidence="1" type="ORF">SAMN04488005_2913</name>
</gene>
<dbReference type="Proteomes" id="UP000199478">
    <property type="component" value="Unassembled WGS sequence"/>
</dbReference>
<sequence>MFSLAPPIATSSDREWCWFLRGFGKSGDVIERALYAIGVMDHSGWATWQHSSLTATGAPVVVRFATCERALSIITEVANPAHDPATKLATACNIITALGGIAPDQAFREVISAAQGASALTWGACLGLRHDGKQLQFTLYAELPAEAHDLSALLSQIDPGACQGAYMLAYDTRGRRITYYCKPDSTTPLPAVLGGAQPVSTRNEMGAPHNRAFAIDPATVLSGQSRLARQVNSFKQIVFRRHPCLVDHQLTEFPETAVVGNIWVTGNGPDNKVVSFDLAAPWIGADHPVALVV</sequence>
<reference evidence="2" key="1">
    <citation type="submission" date="2016-10" db="EMBL/GenBank/DDBJ databases">
        <authorList>
            <person name="Varghese N."/>
            <person name="Submissions S."/>
        </authorList>
    </citation>
    <scope>NUCLEOTIDE SEQUENCE [LARGE SCALE GENOMIC DNA]</scope>
    <source>
        <strain evidence="2">DSM 26879</strain>
    </source>
</reference>
<proteinExistence type="predicted"/>
<protein>
    <submittedName>
        <fullName evidence="1">Uncharacterized protein</fullName>
    </submittedName>
</protein>
<organism evidence="1 2">
    <name type="scientific">Yoonia tamlensis</name>
    <dbReference type="NCBI Taxonomy" id="390270"/>
    <lineage>
        <taxon>Bacteria</taxon>
        <taxon>Pseudomonadati</taxon>
        <taxon>Pseudomonadota</taxon>
        <taxon>Alphaproteobacteria</taxon>
        <taxon>Rhodobacterales</taxon>
        <taxon>Paracoccaceae</taxon>
        <taxon>Yoonia</taxon>
    </lineage>
</organism>
<dbReference type="AlphaFoldDB" id="A0A1I6HPB6"/>
<keyword evidence="2" id="KW-1185">Reference proteome</keyword>
<dbReference type="RefSeq" id="WP_131802429.1">
    <property type="nucleotide sequence ID" value="NZ_FOYP01000002.1"/>
</dbReference>
<evidence type="ECO:0000313" key="1">
    <source>
        <dbReference type="EMBL" id="SFR56295.1"/>
    </source>
</evidence>
<dbReference type="EMBL" id="FOYP01000002">
    <property type="protein sequence ID" value="SFR56295.1"/>
    <property type="molecule type" value="Genomic_DNA"/>
</dbReference>
<dbReference type="OrthoDB" id="7651501at2"/>
<accession>A0A1I6HPB6</accession>
<evidence type="ECO:0000313" key="2">
    <source>
        <dbReference type="Proteomes" id="UP000199478"/>
    </source>
</evidence>
<name>A0A1I6HPB6_9RHOB</name>